<evidence type="ECO:0000313" key="2">
    <source>
        <dbReference type="EMBL" id="SFK80892.1"/>
    </source>
</evidence>
<protein>
    <submittedName>
        <fullName evidence="2">Uncharacterized protein</fullName>
    </submittedName>
</protein>
<evidence type="ECO:0000313" key="3">
    <source>
        <dbReference type="Proteomes" id="UP000199607"/>
    </source>
</evidence>
<feature type="region of interest" description="Disordered" evidence="1">
    <location>
        <begin position="53"/>
        <end position="73"/>
    </location>
</feature>
<name>A0A1I4CI13_9EURY</name>
<sequence>MAYHSTLGKNPEESRIPHRYHRFIVYFLRLSTEMRKRNLFVTTYLQEKTAREDGFETVQTGRPSPSVPTRYVP</sequence>
<keyword evidence="3" id="KW-1185">Reference proteome</keyword>
<evidence type="ECO:0000256" key="1">
    <source>
        <dbReference type="SAM" id="MobiDB-lite"/>
    </source>
</evidence>
<dbReference type="EMBL" id="FOTC01000001">
    <property type="protein sequence ID" value="SFK80892.1"/>
    <property type="molecule type" value="Genomic_DNA"/>
</dbReference>
<reference evidence="3" key="1">
    <citation type="submission" date="2016-10" db="EMBL/GenBank/DDBJ databases">
        <authorList>
            <person name="Varghese N."/>
            <person name="Submissions S."/>
        </authorList>
    </citation>
    <scope>NUCLEOTIDE SEQUENCE [LARGE SCALE GENOMIC DNA]</scope>
    <source>
        <strain evidence="3">CGMCC 1.7738</strain>
    </source>
</reference>
<proteinExistence type="predicted"/>
<gene>
    <name evidence="2" type="ORF">SAMN04487950_1199</name>
</gene>
<dbReference type="AlphaFoldDB" id="A0A1I4CI13"/>
<accession>A0A1I4CI13</accession>
<organism evidence="2 3">
    <name type="scientific">Halogranum rubrum</name>
    <dbReference type="NCBI Taxonomy" id="553466"/>
    <lineage>
        <taxon>Archaea</taxon>
        <taxon>Methanobacteriati</taxon>
        <taxon>Methanobacteriota</taxon>
        <taxon>Stenosarchaea group</taxon>
        <taxon>Halobacteria</taxon>
        <taxon>Halobacteriales</taxon>
        <taxon>Haloferacaceae</taxon>
    </lineage>
</organism>
<dbReference type="Proteomes" id="UP000199607">
    <property type="component" value="Unassembled WGS sequence"/>
</dbReference>